<evidence type="ECO:0000256" key="1">
    <source>
        <dbReference type="SAM" id="SignalP"/>
    </source>
</evidence>
<gene>
    <name evidence="2" type="ORF">IPJ48_21310</name>
</gene>
<reference evidence="2" key="1">
    <citation type="submission" date="2020-10" db="EMBL/GenBank/DDBJ databases">
        <title>Connecting structure to function with the recovery of over 1000 high-quality activated sludge metagenome-assembled genomes encoding full-length rRNA genes using long-read sequencing.</title>
        <authorList>
            <person name="Singleton C.M."/>
            <person name="Petriglieri F."/>
            <person name="Kristensen J.M."/>
            <person name="Kirkegaard R.H."/>
            <person name="Michaelsen T.Y."/>
            <person name="Andersen M.H."/>
            <person name="Karst S.M."/>
            <person name="Dueholm M.S."/>
            <person name="Nielsen P.H."/>
            <person name="Albertsen M."/>
        </authorList>
    </citation>
    <scope>NUCLEOTIDE SEQUENCE</scope>
    <source>
        <strain evidence="2">EsbW_18-Q3-R4-48_MAXAC.044</strain>
    </source>
</reference>
<evidence type="ECO:0000313" key="2">
    <source>
        <dbReference type="EMBL" id="MBK7425414.1"/>
    </source>
</evidence>
<evidence type="ECO:0000313" key="3">
    <source>
        <dbReference type="Proteomes" id="UP000886602"/>
    </source>
</evidence>
<organism evidence="2 3">
    <name type="scientific">Candidatus Propionivibrio dominans</name>
    <dbReference type="NCBI Taxonomy" id="2954373"/>
    <lineage>
        <taxon>Bacteria</taxon>
        <taxon>Pseudomonadati</taxon>
        <taxon>Pseudomonadota</taxon>
        <taxon>Betaproteobacteria</taxon>
        <taxon>Rhodocyclales</taxon>
        <taxon>Rhodocyclaceae</taxon>
        <taxon>Propionivibrio</taxon>
    </lineage>
</organism>
<dbReference type="Proteomes" id="UP000886602">
    <property type="component" value="Unassembled WGS sequence"/>
</dbReference>
<dbReference type="AlphaFoldDB" id="A0A9D7FJL6"/>
<protein>
    <recommendedName>
        <fullName evidence="4">DUF2946 domain-containing protein</fullName>
    </recommendedName>
</protein>
<feature type="chain" id="PRO_5038692327" description="DUF2946 domain-containing protein" evidence="1">
    <location>
        <begin position="25"/>
        <end position="93"/>
    </location>
</feature>
<keyword evidence="1" id="KW-0732">Signal</keyword>
<feature type="signal peptide" evidence="1">
    <location>
        <begin position="1"/>
        <end position="24"/>
    </location>
</feature>
<sequence length="93" mass="9649">MKRLRYLLLAVLLLLAQSGALTHALDHLHPDAGEPPSHSCALCIAAHGLDVPLASVAPDFAFSAANFAPPMGESVPVTFPSAVSPRARAPPFA</sequence>
<comment type="caution">
    <text evidence="2">The sequence shown here is derived from an EMBL/GenBank/DDBJ whole genome shotgun (WGS) entry which is preliminary data.</text>
</comment>
<dbReference type="EMBL" id="JADJNC010000067">
    <property type="protein sequence ID" value="MBK7425414.1"/>
    <property type="molecule type" value="Genomic_DNA"/>
</dbReference>
<proteinExistence type="predicted"/>
<accession>A0A9D7FJL6</accession>
<name>A0A9D7FJL6_9RHOO</name>
<evidence type="ECO:0008006" key="4">
    <source>
        <dbReference type="Google" id="ProtNLM"/>
    </source>
</evidence>